<dbReference type="InterPro" id="IPR002145">
    <property type="entry name" value="CopG"/>
</dbReference>
<organism evidence="2 3">
    <name type="scientific">Candidatus Niyogibacteria bacterium RIFCSPLOWO2_01_FULL_45_48</name>
    <dbReference type="NCBI Taxonomy" id="1801724"/>
    <lineage>
        <taxon>Bacteria</taxon>
        <taxon>Candidatus Niyogiibacteriota</taxon>
    </lineage>
</organism>
<gene>
    <name evidence="2" type="ORF">A2931_01280</name>
</gene>
<dbReference type="Gene3D" id="1.10.1220.10">
    <property type="entry name" value="Met repressor-like"/>
    <property type="match status" value="1"/>
</dbReference>
<comment type="caution">
    <text evidence="2">The sequence shown here is derived from an EMBL/GenBank/DDBJ whole genome shotgun (WGS) entry which is preliminary data.</text>
</comment>
<evidence type="ECO:0000259" key="1">
    <source>
        <dbReference type="Pfam" id="PF01402"/>
    </source>
</evidence>
<dbReference type="GO" id="GO:0006355">
    <property type="term" value="P:regulation of DNA-templated transcription"/>
    <property type="evidence" value="ECO:0007669"/>
    <property type="project" value="InterPro"/>
</dbReference>
<dbReference type="EMBL" id="MHMQ01000033">
    <property type="protein sequence ID" value="OGZ29685.1"/>
    <property type="molecule type" value="Genomic_DNA"/>
</dbReference>
<dbReference type="AlphaFoldDB" id="A0A1G2EV54"/>
<proteinExistence type="predicted"/>
<dbReference type="InterPro" id="IPR013321">
    <property type="entry name" value="Arc_rbn_hlx_hlx"/>
</dbReference>
<dbReference type="Proteomes" id="UP000177486">
    <property type="component" value="Unassembled WGS sequence"/>
</dbReference>
<name>A0A1G2EV54_9BACT</name>
<dbReference type="InterPro" id="IPR010985">
    <property type="entry name" value="Ribbon_hlx_hlx"/>
</dbReference>
<accession>A0A1G2EV54</accession>
<protein>
    <recommendedName>
        <fullName evidence="1">Ribbon-helix-helix protein CopG domain-containing protein</fullName>
    </recommendedName>
</protein>
<dbReference type="Pfam" id="PF01402">
    <property type="entry name" value="RHH_1"/>
    <property type="match status" value="1"/>
</dbReference>
<evidence type="ECO:0000313" key="3">
    <source>
        <dbReference type="Proteomes" id="UP000177486"/>
    </source>
</evidence>
<evidence type="ECO:0000313" key="2">
    <source>
        <dbReference type="EMBL" id="OGZ29685.1"/>
    </source>
</evidence>
<reference evidence="2 3" key="1">
    <citation type="journal article" date="2016" name="Nat. Commun.">
        <title>Thousands of microbial genomes shed light on interconnected biogeochemical processes in an aquifer system.</title>
        <authorList>
            <person name="Anantharaman K."/>
            <person name="Brown C.T."/>
            <person name="Hug L.A."/>
            <person name="Sharon I."/>
            <person name="Castelle C.J."/>
            <person name="Probst A.J."/>
            <person name="Thomas B.C."/>
            <person name="Singh A."/>
            <person name="Wilkins M.J."/>
            <person name="Karaoz U."/>
            <person name="Brodie E.L."/>
            <person name="Williams K.H."/>
            <person name="Hubbard S.S."/>
            <person name="Banfield J.F."/>
        </authorList>
    </citation>
    <scope>NUCLEOTIDE SEQUENCE [LARGE SCALE GENOMIC DNA]</scope>
</reference>
<sequence length="72" mass="8628">MRNIINISLSKELNQEVEKRVKKGHYSSKSEYFRELIREKVEEDRLVRELEESHNELAMGKGKILRSLKDLR</sequence>
<dbReference type="CDD" id="cd22231">
    <property type="entry name" value="RHH_NikR_HicB-like"/>
    <property type="match status" value="1"/>
</dbReference>
<dbReference type="SUPFAM" id="SSF47598">
    <property type="entry name" value="Ribbon-helix-helix"/>
    <property type="match status" value="1"/>
</dbReference>
<feature type="domain" description="Ribbon-helix-helix protein CopG" evidence="1">
    <location>
        <begin position="5"/>
        <end position="43"/>
    </location>
</feature>